<accession>A0A1F5RHX0</accession>
<keyword evidence="1 3" id="KW-0378">Hydrolase</keyword>
<gene>
    <name evidence="3" type="ORF">A2024_11160</name>
</gene>
<feature type="domain" description="Alpha/beta hydrolase fold-3" evidence="2">
    <location>
        <begin position="82"/>
        <end position="282"/>
    </location>
</feature>
<dbReference type="Pfam" id="PF07859">
    <property type="entry name" value="Abhydrolase_3"/>
    <property type="match status" value="1"/>
</dbReference>
<dbReference type="EMBL" id="MFFM01000013">
    <property type="protein sequence ID" value="OGF13753.1"/>
    <property type="molecule type" value="Genomic_DNA"/>
</dbReference>
<dbReference type="Proteomes" id="UP000177230">
    <property type="component" value="Unassembled WGS sequence"/>
</dbReference>
<dbReference type="PANTHER" id="PTHR48081">
    <property type="entry name" value="AB HYDROLASE SUPERFAMILY PROTEIN C4A8.06C"/>
    <property type="match status" value="1"/>
</dbReference>
<reference evidence="3 4" key="1">
    <citation type="journal article" date="2016" name="Nat. Commun.">
        <title>Thousands of microbial genomes shed light on interconnected biogeochemical processes in an aquifer system.</title>
        <authorList>
            <person name="Anantharaman K."/>
            <person name="Brown C.T."/>
            <person name="Hug L.A."/>
            <person name="Sharon I."/>
            <person name="Castelle C.J."/>
            <person name="Probst A.J."/>
            <person name="Thomas B.C."/>
            <person name="Singh A."/>
            <person name="Wilkins M.J."/>
            <person name="Karaoz U."/>
            <person name="Brodie E.L."/>
            <person name="Williams K.H."/>
            <person name="Hubbard S.S."/>
            <person name="Banfield J.F."/>
        </authorList>
    </citation>
    <scope>NUCLEOTIDE SEQUENCE [LARGE SCALE GENOMIC DNA]</scope>
</reference>
<dbReference type="GO" id="GO:0016787">
    <property type="term" value="F:hydrolase activity"/>
    <property type="evidence" value="ECO:0007669"/>
    <property type="project" value="UniProtKB-KW"/>
</dbReference>
<evidence type="ECO:0000313" key="4">
    <source>
        <dbReference type="Proteomes" id="UP000177230"/>
    </source>
</evidence>
<sequence>MPSWQSRFFIFLLKYRHLLKFQKKRTTTVDEDTSLQALRAEVERGADFFGKLPDGFSLAPVMIGSLSAEWMRPQDAPRDKAILYFHGGGLVVGSIRAHRGIVAKFVKKCRIQSLLFDYSLAPEHPYPAGLNDSVAAYKYLLAHGIKPENMIFMGDSGGGNLVFAAQLALKEQGLPLPGASIALSPWTDLSNSGESWTFNAQKDTLCWKESQTTFSRYYAGENDPRDPLISPLFGDLRGLPPMLIFAGGDETLLSDSTRLAEKARAAGVDVTLIVGQGLFHCYPACAPMFPEAKEAMEEICRFVKKYLG</sequence>
<protein>
    <submittedName>
        <fullName evidence="3">Alpha/beta hydrolase</fullName>
    </submittedName>
</protein>
<dbReference type="SUPFAM" id="SSF53474">
    <property type="entry name" value="alpha/beta-Hydrolases"/>
    <property type="match status" value="1"/>
</dbReference>
<name>A0A1F5RHX0_9BACT</name>
<dbReference type="InterPro" id="IPR050300">
    <property type="entry name" value="GDXG_lipolytic_enzyme"/>
</dbReference>
<comment type="caution">
    <text evidence="3">The sequence shown here is derived from an EMBL/GenBank/DDBJ whole genome shotgun (WGS) entry which is preliminary data.</text>
</comment>
<evidence type="ECO:0000256" key="1">
    <source>
        <dbReference type="ARBA" id="ARBA00022801"/>
    </source>
</evidence>
<evidence type="ECO:0000259" key="2">
    <source>
        <dbReference type="Pfam" id="PF07859"/>
    </source>
</evidence>
<evidence type="ECO:0000313" key="3">
    <source>
        <dbReference type="EMBL" id="OGF13753.1"/>
    </source>
</evidence>
<dbReference type="InterPro" id="IPR029058">
    <property type="entry name" value="AB_hydrolase_fold"/>
</dbReference>
<dbReference type="InterPro" id="IPR013094">
    <property type="entry name" value="AB_hydrolase_3"/>
</dbReference>
<dbReference type="PANTHER" id="PTHR48081:SF8">
    <property type="entry name" value="ALPHA_BETA HYDROLASE FOLD-3 DOMAIN-CONTAINING PROTEIN-RELATED"/>
    <property type="match status" value="1"/>
</dbReference>
<organism evidence="3 4">
    <name type="scientific">Candidatus Edwardsbacteria bacterium GWF2_54_11</name>
    <dbReference type="NCBI Taxonomy" id="1817851"/>
    <lineage>
        <taxon>Bacteria</taxon>
        <taxon>Candidatus Edwardsiibacteriota</taxon>
    </lineage>
</organism>
<dbReference type="AlphaFoldDB" id="A0A1F5RHX0"/>
<proteinExistence type="predicted"/>
<dbReference type="Gene3D" id="3.40.50.1820">
    <property type="entry name" value="alpha/beta hydrolase"/>
    <property type="match status" value="1"/>
</dbReference>